<dbReference type="InterPro" id="IPR004800">
    <property type="entry name" value="KdsD/KpsF-type"/>
</dbReference>
<protein>
    <submittedName>
        <fullName evidence="10">D-arabinose 5-phosphate isomerase</fullName>
    </submittedName>
</protein>
<keyword evidence="5" id="KW-0862">Zinc</keyword>
<dbReference type="GO" id="GO:0097367">
    <property type="term" value="F:carbohydrate derivative binding"/>
    <property type="evidence" value="ECO:0007669"/>
    <property type="project" value="InterPro"/>
</dbReference>
<evidence type="ECO:0000256" key="2">
    <source>
        <dbReference type="ARBA" id="ARBA00022737"/>
    </source>
</evidence>
<dbReference type="InterPro" id="IPR046342">
    <property type="entry name" value="CBS_dom_sf"/>
</dbReference>
<dbReference type="GO" id="GO:1901135">
    <property type="term" value="P:carbohydrate derivative metabolic process"/>
    <property type="evidence" value="ECO:0007669"/>
    <property type="project" value="InterPro"/>
</dbReference>
<dbReference type="RefSeq" id="WP_108621917.1">
    <property type="nucleotide sequence ID" value="NZ_CP028901.1"/>
</dbReference>
<dbReference type="Pfam" id="PF00571">
    <property type="entry name" value="CBS"/>
    <property type="match status" value="2"/>
</dbReference>
<feature type="site" description="Catalytically relevant" evidence="6">
    <location>
        <position position="61"/>
    </location>
</feature>
<dbReference type="PIRSF" id="PIRSF004692">
    <property type="entry name" value="KdsD_KpsF"/>
    <property type="match status" value="1"/>
</dbReference>
<dbReference type="OrthoDB" id="9762536at2"/>
<evidence type="ECO:0000256" key="7">
    <source>
        <dbReference type="PROSITE-ProRule" id="PRU00703"/>
    </source>
</evidence>
<evidence type="ECO:0000259" key="8">
    <source>
        <dbReference type="PROSITE" id="PS51371"/>
    </source>
</evidence>
<dbReference type="InterPro" id="IPR001347">
    <property type="entry name" value="SIS_dom"/>
</dbReference>
<keyword evidence="11" id="KW-1185">Reference proteome</keyword>
<evidence type="ECO:0000256" key="4">
    <source>
        <dbReference type="PIRNR" id="PIRNR004692"/>
    </source>
</evidence>
<gene>
    <name evidence="10" type="ORF">DBV39_13145</name>
</gene>
<organism evidence="10 11">
    <name type="scientific">Orrella marina</name>
    <dbReference type="NCBI Taxonomy" id="2163011"/>
    <lineage>
        <taxon>Bacteria</taxon>
        <taxon>Pseudomonadati</taxon>
        <taxon>Pseudomonadota</taxon>
        <taxon>Betaproteobacteria</taxon>
        <taxon>Burkholderiales</taxon>
        <taxon>Alcaligenaceae</taxon>
        <taxon>Orrella</taxon>
    </lineage>
</organism>
<dbReference type="CDD" id="cd05014">
    <property type="entry name" value="SIS_Kpsf"/>
    <property type="match status" value="1"/>
</dbReference>
<feature type="domain" description="CBS" evidence="8">
    <location>
        <begin position="279"/>
        <end position="331"/>
    </location>
</feature>
<dbReference type="PROSITE" id="PS51464">
    <property type="entry name" value="SIS"/>
    <property type="match status" value="1"/>
</dbReference>
<feature type="site" description="Catalytically relevant" evidence="6">
    <location>
        <position position="195"/>
    </location>
</feature>
<evidence type="ECO:0000256" key="1">
    <source>
        <dbReference type="ARBA" id="ARBA00008165"/>
    </source>
</evidence>
<keyword evidence="2" id="KW-0677">Repeat</keyword>
<dbReference type="PROSITE" id="PS51371">
    <property type="entry name" value="CBS"/>
    <property type="match status" value="2"/>
</dbReference>
<dbReference type="SMART" id="SM00116">
    <property type="entry name" value="CBS"/>
    <property type="match status" value="2"/>
</dbReference>
<dbReference type="GO" id="GO:0005975">
    <property type="term" value="P:carbohydrate metabolic process"/>
    <property type="evidence" value="ECO:0007669"/>
    <property type="project" value="InterPro"/>
</dbReference>
<dbReference type="InterPro" id="IPR050986">
    <property type="entry name" value="GutQ/KpsF_isomerases"/>
</dbReference>
<keyword evidence="5" id="KW-0479">Metal-binding</keyword>
<evidence type="ECO:0000256" key="5">
    <source>
        <dbReference type="PIRSR" id="PIRSR004692-2"/>
    </source>
</evidence>
<evidence type="ECO:0000313" key="10">
    <source>
        <dbReference type="EMBL" id="AWB34501.1"/>
    </source>
</evidence>
<dbReference type="KEGG" id="boz:DBV39_13145"/>
<evidence type="ECO:0000256" key="6">
    <source>
        <dbReference type="PIRSR" id="PIRSR004692-3"/>
    </source>
</evidence>
<dbReference type="InterPro" id="IPR000644">
    <property type="entry name" value="CBS_dom"/>
</dbReference>
<feature type="binding site" evidence="5">
    <location>
        <position position="84"/>
    </location>
    <ligand>
        <name>Zn(2+)</name>
        <dbReference type="ChEBI" id="CHEBI:29105"/>
    </ligand>
</feature>
<reference evidence="10 11" key="1">
    <citation type="submission" date="2018-04" db="EMBL/GenBank/DDBJ databases">
        <title>Bordetella sp. HZ20 isolated from seawater.</title>
        <authorList>
            <person name="Sun C."/>
        </authorList>
    </citation>
    <scope>NUCLEOTIDE SEQUENCE [LARGE SCALE GENOMIC DNA]</scope>
    <source>
        <strain evidence="10 11">HZ20</strain>
    </source>
</reference>
<feature type="domain" description="SIS" evidence="9">
    <location>
        <begin position="43"/>
        <end position="186"/>
    </location>
</feature>
<dbReference type="CDD" id="cd04604">
    <property type="entry name" value="CBS_pair_SIS_assoc"/>
    <property type="match status" value="1"/>
</dbReference>
<accession>A0A2R4XL56</accession>
<dbReference type="Gene3D" id="3.40.50.10490">
    <property type="entry name" value="Glucose-6-phosphate isomerase like protein, domain 1"/>
    <property type="match status" value="1"/>
</dbReference>
<dbReference type="PANTHER" id="PTHR42745:SF1">
    <property type="entry name" value="ARABINOSE 5-PHOSPHATE ISOMERASE KDSD"/>
    <property type="match status" value="1"/>
</dbReference>
<evidence type="ECO:0000256" key="3">
    <source>
        <dbReference type="ARBA" id="ARBA00023122"/>
    </source>
</evidence>
<feature type="domain" description="CBS" evidence="8">
    <location>
        <begin position="212"/>
        <end position="270"/>
    </location>
</feature>
<dbReference type="Pfam" id="PF01380">
    <property type="entry name" value="SIS"/>
    <property type="match status" value="1"/>
</dbReference>
<dbReference type="GO" id="GO:0019146">
    <property type="term" value="F:arabinose-5-phosphate isomerase activity"/>
    <property type="evidence" value="ECO:0007669"/>
    <property type="project" value="UniProtKB-ARBA"/>
</dbReference>
<feature type="site" description="Catalytically relevant" evidence="6">
    <location>
        <position position="154"/>
    </location>
</feature>
<name>A0A2R4XL56_9BURK</name>
<dbReference type="FunFam" id="3.40.50.10490:FF:000011">
    <property type="entry name" value="Arabinose 5-phosphate isomerase"/>
    <property type="match status" value="1"/>
</dbReference>
<dbReference type="InterPro" id="IPR035474">
    <property type="entry name" value="SIS_Kpsf"/>
</dbReference>
<dbReference type="Gene3D" id="3.10.580.10">
    <property type="entry name" value="CBS-domain"/>
    <property type="match status" value="1"/>
</dbReference>
<dbReference type="AlphaFoldDB" id="A0A2R4XL56"/>
<evidence type="ECO:0000313" key="11">
    <source>
        <dbReference type="Proteomes" id="UP000244571"/>
    </source>
</evidence>
<dbReference type="GO" id="GO:0046872">
    <property type="term" value="F:metal ion binding"/>
    <property type="evidence" value="ECO:0007669"/>
    <property type="project" value="UniProtKB-KW"/>
</dbReference>
<dbReference type="InterPro" id="IPR046348">
    <property type="entry name" value="SIS_dom_sf"/>
</dbReference>
<proteinExistence type="inferred from homology"/>
<dbReference type="PANTHER" id="PTHR42745">
    <property type="match status" value="1"/>
</dbReference>
<evidence type="ECO:0000259" key="9">
    <source>
        <dbReference type="PROSITE" id="PS51464"/>
    </source>
</evidence>
<feature type="site" description="Catalytically relevant" evidence="6">
    <location>
        <position position="113"/>
    </location>
</feature>
<comment type="similarity">
    <text evidence="1 4">Belongs to the SIS family. GutQ/KpsF subfamily.</text>
</comment>
<dbReference type="Proteomes" id="UP000244571">
    <property type="component" value="Chromosome"/>
</dbReference>
<dbReference type="SUPFAM" id="SSF53697">
    <property type="entry name" value="SIS domain"/>
    <property type="match status" value="1"/>
</dbReference>
<keyword evidence="10" id="KW-0413">Isomerase</keyword>
<keyword evidence="3 7" id="KW-0129">CBS domain</keyword>
<sequence length="331" mass="35133">MREELEIRNNAEPILADGKRTLEIESLAIKSLSERLGPPFVTAVRALLDCRGRIIVSGLGKSGHIARKIAATLSSTGTPSLFMHAAEALHGDLGTMTREDLLVAISYSGSGQEWQAIVPGARRLGITVIAITGNPESELARLSDHCLDIAVQSEACPLNLAPTTSTTVTLALGDALAVACLNARQFNAHDFARAHPGGTLGRRLLTRVADVMRTGPAMPVVQSTASITETLEEMSRKGMGMTAVVDENGQAVGIFTDGDLRRLLEQKGDVRSLSVTAGMTANPQLIDALAMAIDAAKIMDDRKITQLLVADTHGKLAGALHMHDLMHAKII</sequence>
<dbReference type="EMBL" id="CP028901">
    <property type="protein sequence ID" value="AWB34501.1"/>
    <property type="molecule type" value="Genomic_DNA"/>
</dbReference>
<dbReference type="NCBIfam" id="TIGR00393">
    <property type="entry name" value="kpsF"/>
    <property type="match status" value="1"/>
</dbReference>